<comment type="caution">
    <text evidence="1">The sequence shown here is derived from an EMBL/GenBank/DDBJ whole genome shotgun (WGS) entry which is preliminary data.</text>
</comment>
<dbReference type="EMBL" id="JACPRF010000186">
    <property type="protein sequence ID" value="MBI2876441.1"/>
    <property type="molecule type" value="Genomic_DNA"/>
</dbReference>
<gene>
    <name evidence="1" type="ORF">HYY20_06130</name>
</gene>
<dbReference type="Proteomes" id="UP000769766">
    <property type="component" value="Unassembled WGS sequence"/>
</dbReference>
<reference evidence="1" key="1">
    <citation type="submission" date="2020-07" db="EMBL/GenBank/DDBJ databases">
        <title>Huge and variable diversity of episymbiotic CPR bacteria and DPANN archaea in groundwater ecosystems.</title>
        <authorList>
            <person name="He C.Y."/>
            <person name="Keren R."/>
            <person name="Whittaker M."/>
            <person name="Farag I.F."/>
            <person name="Doudna J."/>
            <person name="Cate J.H.D."/>
            <person name="Banfield J.F."/>
        </authorList>
    </citation>
    <scope>NUCLEOTIDE SEQUENCE</scope>
    <source>
        <strain evidence="1">NC_groundwater_672_Ag_B-0.1um_62_36</strain>
    </source>
</reference>
<sequence length="85" mass="9338">MTQMVGPTSTITLSIRETGAAGQRAFLFHVRVDGEVVASNQSLSPAESQAVRKISVRYHRLFEQHDALHITADTLRALGTELFSL</sequence>
<evidence type="ECO:0000313" key="1">
    <source>
        <dbReference type="EMBL" id="MBI2876441.1"/>
    </source>
</evidence>
<name>A0A932CP27_UNCTE</name>
<organism evidence="1 2">
    <name type="scientific">Tectimicrobiota bacterium</name>
    <dbReference type="NCBI Taxonomy" id="2528274"/>
    <lineage>
        <taxon>Bacteria</taxon>
        <taxon>Pseudomonadati</taxon>
        <taxon>Nitrospinota/Tectimicrobiota group</taxon>
        <taxon>Candidatus Tectimicrobiota</taxon>
    </lineage>
</organism>
<evidence type="ECO:0000313" key="2">
    <source>
        <dbReference type="Proteomes" id="UP000769766"/>
    </source>
</evidence>
<accession>A0A932CP27</accession>
<dbReference type="AlphaFoldDB" id="A0A932CP27"/>
<protein>
    <submittedName>
        <fullName evidence="1">Uncharacterized protein</fullName>
    </submittedName>
</protein>
<proteinExistence type="predicted"/>